<sequence>MSSARDHLLSLLLVDSHVMPLERVAARVAEHAEEVGFIGVRIYLADVQERVLRLLSGPGLTRGRDREETELQVEGTVPGRAFQYGEVVRTEKSAQDGTLWWIPLLDGTERLGVVRARTASDDTDTLAGLKALAALVALLVVSKRHYSDAHARLVRSTKMNVPAEMQWTLMPPRTYADDRVVLGAVMEPAYQVSGDAFDYATSGEVVHLAVYDAMGHDVAAGLTANLAMATARSQRRAGRTLQEVAEEVGRMLVTQFDGDRFVTAVLADLDTRTGQLTWANYGHYPPVIIRGGRSTPQLECRPGPPLGTDFSFHGDLCQESLEPGDRVVFYTDGITEARSPAGQEFGLARFLDFLIRQHADGLPVPETLRRLMMRILQHHDDQLDDDATVLLAEWNGPGAFRADEVEARTGLPPSEDDQLKH</sequence>
<dbReference type="SMART" id="SM00331">
    <property type="entry name" value="PP2C_SIG"/>
    <property type="match status" value="1"/>
</dbReference>
<accession>A0A7T1WQW2</accession>
<dbReference type="GO" id="GO:0016791">
    <property type="term" value="F:phosphatase activity"/>
    <property type="evidence" value="ECO:0007669"/>
    <property type="project" value="TreeGrafter"/>
</dbReference>
<dbReference type="InterPro" id="IPR036457">
    <property type="entry name" value="PPM-type-like_dom_sf"/>
</dbReference>
<keyword evidence="4" id="KW-1185">Reference proteome</keyword>
<dbReference type="RefSeq" id="WP_197351131.1">
    <property type="nucleotide sequence ID" value="NZ_CP048882.1"/>
</dbReference>
<evidence type="ECO:0000313" key="4">
    <source>
        <dbReference type="Proteomes" id="UP000595046"/>
    </source>
</evidence>
<dbReference type="AlphaFoldDB" id="A0A7T1WQW2"/>
<name>A0A7T1WQW2_9ACTN</name>
<dbReference type="PANTHER" id="PTHR43156">
    <property type="entry name" value="STAGE II SPORULATION PROTEIN E-RELATED"/>
    <property type="match status" value="1"/>
</dbReference>
<keyword evidence="1" id="KW-0378">Hydrolase</keyword>
<dbReference type="KEGG" id="sbat:G4Z16_14180"/>
<evidence type="ECO:0000256" key="1">
    <source>
        <dbReference type="ARBA" id="ARBA00022801"/>
    </source>
</evidence>
<dbReference type="Pfam" id="PF07228">
    <property type="entry name" value="SpoIIE"/>
    <property type="match status" value="1"/>
</dbReference>
<dbReference type="EMBL" id="CP048882">
    <property type="protein sequence ID" value="QPP07343.1"/>
    <property type="molecule type" value="Genomic_DNA"/>
</dbReference>
<reference evidence="4" key="1">
    <citation type="submission" date="2020-02" db="EMBL/GenBank/DDBJ databases">
        <title>Streptomyces sp. ASO4wet.</title>
        <authorList>
            <person name="Risdian C."/>
            <person name="Landwehr W."/>
            <person name="Schupp P."/>
            <person name="Wink J."/>
        </authorList>
    </citation>
    <scope>NUCLEOTIDE SEQUENCE [LARGE SCALE GENOMIC DNA]</scope>
    <source>
        <strain evidence="4">ASO4wet</strain>
    </source>
</reference>
<proteinExistence type="predicted"/>
<feature type="domain" description="PPM-type phosphatase" evidence="2">
    <location>
        <begin position="177"/>
        <end position="394"/>
    </location>
</feature>
<dbReference type="Proteomes" id="UP000595046">
    <property type="component" value="Chromosome"/>
</dbReference>
<dbReference type="InterPro" id="IPR001932">
    <property type="entry name" value="PPM-type_phosphatase-like_dom"/>
</dbReference>
<evidence type="ECO:0000313" key="3">
    <source>
        <dbReference type="EMBL" id="QPP07343.1"/>
    </source>
</evidence>
<dbReference type="Gene3D" id="3.60.40.10">
    <property type="entry name" value="PPM-type phosphatase domain"/>
    <property type="match status" value="1"/>
</dbReference>
<evidence type="ECO:0000259" key="2">
    <source>
        <dbReference type="SMART" id="SM00331"/>
    </source>
</evidence>
<organism evidence="3 4">
    <name type="scientific">Streptomyces bathyalis</name>
    <dbReference type="NCBI Taxonomy" id="2710756"/>
    <lineage>
        <taxon>Bacteria</taxon>
        <taxon>Bacillati</taxon>
        <taxon>Actinomycetota</taxon>
        <taxon>Actinomycetes</taxon>
        <taxon>Kitasatosporales</taxon>
        <taxon>Streptomycetaceae</taxon>
        <taxon>Streptomyces</taxon>
    </lineage>
</organism>
<gene>
    <name evidence="3" type="ORF">G4Z16_14180</name>
</gene>
<dbReference type="PANTHER" id="PTHR43156:SF2">
    <property type="entry name" value="STAGE II SPORULATION PROTEIN E"/>
    <property type="match status" value="1"/>
</dbReference>
<dbReference type="InterPro" id="IPR052016">
    <property type="entry name" value="Bact_Sigma-Reg"/>
</dbReference>
<dbReference type="SUPFAM" id="SSF81606">
    <property type="entry name" value="PP2C-like"/>
    <property type="match status" value="1"/>
</dbReference>
<protein>
    <submittedName>
        <fullName evidence="3">Serine/threonine-protein phosphatase</fullName>
    </submittedName>
</protein>